<feature type="region of interest" description="Disordered" evidence="1">
    <location>
        <begin position="156"/>
        <end position="175"/>
    </location>
</feature>
<feature type="compositionally biased region" description="Low complexity" evidence="1">
    <location>
        <begin position="237"/>
        <end position="298"/>
    </location>
</feature>
<evidence type="ECO:0000256" key="1">
    <source>
        <dbReference type="SAM" id="MobiDB-lite"/>
    </source>
</evidence>
<evidence type="ECO:0000313" key="3">
    <source>
        <dbReference type="Proteomes" id="UP000275078"/>
    </source>
</evidence>
<sequence length="369" mass="41372">MSSSDGYVYEVATHFKKYCNRPDGEDICNFERDVFEDVASANNRALRILGAAYDGELRAGWFERWEKQSVIVFDVHGCLTMPKYPREALDPIYKHRFHPTRVVVSRRVKISSEPASTTDANHFVKHNHFLKYIILYKVLVTEYSYCTDATEGHGYGSDTQLSAGSDSDSGDEDKKTKELIIHERNWFLEINTAYRATVAFIAEHSNKDENDLKQFPFPNPDGSLCWTRRRCRIISSSQAQGAAQGTANSNSTPNSTVNSIVNSSSTSDSTAESMTNGTASNTTNSTGNSTGNSTAKSTTKIKQHIRIPVTITPVIFKAFFPKDTNSVEPRNGLVRTQDSLLSVYDWDGTEEGYDAEFPDCPLRRPIYEF</sequence>
<reference evidence="2 3" key="1">
    <citation type="journal article" date="2018" name="Nat. Ecol. Evol.">
        <title>Pezizomycetes genomes reveal the molecular basis of ectomycorrhizal truffle lifestyle.</title>
        <authorList>
            <person name="Murat C."/>
            <person name="Payen T."/>
            <person name="Noel B."/>
            <person name="Kuo A."/>
            <person name="Morin E."/>
            <person name="Chen J."/>
            <person name="Kohler A."/>
            <person name="Krizsan K."/>
            <person name="Balestrini R."/>
            <person name="Da Silva C."/>
            <person name="Montanini B."/>
            <person name="Hainaut M."/>
            <person name="Levati E."/>
            <person name="Barry K.W."/>
            <person name="Belfiori B."/>
            <person name="Cichocki N."/>
            <person name="Clum A."/>
            <person name="Dockter R.B."/>
            <person name="Fauchery L."/>
            <person name="Guy J."/>
            <person name="Iotti M."/>
            <person name="Le Tacon F."/>
            <person name="Lindquist E.A."/>
            <person name="Lipzen A."/>
            <person name="Malagnac F."/>
            <person name="Mello A."/>
            <person name="Molinier V."/>
            <person name="Miyauchi S."/>
            <person name="Poulain J."/>
            <person name="Riccioni C."/>
            <person name="Rubini A."/>
            <person name="Sitrit Y."/>
            <person name="Splivallo R."/>
            <person name="Traeger S."/>
            <person name="Wang M."/>
            <person name="Zifcakova L."/>
            <person name="Wipf D."/>
            <person name="Zambonelli A."/>
            <person name="Paolocci F."/>
            <person name="Nowrousian M."/>
            <person name="Ottonello S."/>
            <person name="Baldrian P."/>
            <person name="Spatafora J.W."/>
            <person name="Henrissat B."/>
            <person name="Nagy L.G."/>
            <person name="Aury J.M."/>
            <person name="Wincker P."/>
            <person name="Grigoriev I.V."/>
            <person name="Bonfante P."/>
            <person name="Martin F.M."/>
        </authorList>
    </citation>
    <scope>NUCLEOTIDE SEQUENCE [LARGE SCALE GENOMIC DNA]</scope>
    <source>
        <strain evidence="2 3">RN42</strain>
    </source>
</reference>
<evidence type="ECO:0000313" key="2">
    <source>
        <dbReference type="EMBL" id="RPA86622.1"/>
    </source>
</evidence>
<dbReference type="Proteomes" id="UP000275078">
    <property type="component" value="Unassembled WGS sequence"/>
</dbReference>
<feature type="region of interest" description="Disordered" evidence="1">
    <location>
        <begin position="237"/>
        <end position="301"/>
    </location>
</feature>
<organism evidence="2 3">
    <name type="scientific">Ascobolus immersus RN42</name>
    <dbReference type="NCBI Taxonomy" id="1160509"/>
    <lineage>
        <taxon>Eukaryota</taxon>
        <taxon>Fungi</taxon>
        <taxon>Dikarya</taxon>
        <taxon>Ascomycota</taxon>
        <taxon>Pezizomycotina</taxon>
        <taxon>Pezizomycetes</taxon>
        <taxon>Pezizales</taxon>
        <taxon>Ascobolaceae</taxon>
        <taxon>Ascobolus</taxon>
    </lineage>
</organism>
<keyword evidence="3" id="KW-1185">Reference proteome</keyword>
<protein>
    <submittedName>
        <fullName evidence="2">Uncharacterized protein</fullName>
    </submittedName>
</protein>
<proteinExistence type="predicted"/>
<dbReference type="AlphaFoldDB" id="A0A3N4IKF7"/>
<dbReference type="EMBL" id="ML119649">
    <property type="protein sequence ID" value="RPA86622.1"/>
    <property type="molecule type" value="Genomic_DNA"/>
</dbReference>
<gene>
    <name evidence="2" type="ORF">BJ508DRAFT_321744</name>
</gene>
<name>A0A3N4IKF7_ASCIM</name>
<accession>A0A3N4IKF7</accession>